<sequence>MESWKTTFALVQVNCLARSLRALTLVLEFPRGLLECRYKALCMRLSPLIHATRQEFGNISGIDRIGILLPKSELHC</sequence>
<evidence type="ECO:0000313" key="2">
    <source>
        <dbReference type="Proteomes" id="UP000800092"/>
    </source>
</evidence>
<reference evidence="1" key="1">
    <citation type="journal article" date="2020" name="Stud. Mycol.">
        <title>101 Dothideomycetes genomes: a test case for predicting lifestyles and emergence of pathogens.</title>
        <authorList>
            <person name="Haridas S."/>
            <person name="Albert R."/>
            <person name="Binder M."/>
            <person name="Bloem J."/>
            <person name="Labutti K."/>
            <person name="Salamov A."/>
            <person name="Andreopoulos B."/>
            <person name="Baker S."/>
            <person name="Barry K."/>
            <person name="Bills G."/>
            <person name="Bluhm B."/>
            <person name="Cannon C."/>
            <person name="Castanera R."/>
            <person name="Culley D."/>
            <person name="Daum C."/>
            <person name="Ezra D."/>
            <person name="Gonzalez J."/>
            <person name="Henrissat B."/>
            <person name="Kuo A."/>
            <person name="Liang C."/>
            <person name="Lipzen A."/>
            <person name="Lutzoni F."/>
            <person name="Magnuson J."/>
            <person name="Mondo S."/>
            <person name="Nolan M."/>
            <person name="Ohm R."/>
            <person name="Pangilinan J."/>
            <person name="Park H.-J."/>
            <person name="Ramirez L."/>
            <person name="Alfaro M."/>
            <person name="Sun H."/>
            <person name="Tritt A."/>
            <person name="Yoshinaga Y."/>
            <person name="Zwiers L.-H."/>
            <person name="Turgeon B."/>
            <person name="Goodwin S."/>
            <person name="Spatafora J."/>
            <person name="Crous P."/>
            <person name="Grigoriev I."/>
        </authorList>
    </citation>
    <scope>NUCLEOTIDE SEQUENCE</scope>
    <source>
        <strain evidence="1">Tuck. ex Michener</strain>
    </source>
</reference>
<evidence type="ECO:0000313" key="1">
    <source>
        <dbReference type="EMBL" id="KAF2239107.1"/>
    </source>
</evidence>
<name>A0A6A6HM48_VIRVR</name>
<gene>
    <name evidence="1" type="ORF">EV356DRAFT_502056</name>
</gene>
<protein>
    <submittedName>
        <fullName evidence="1">Uncharacterized protein</fullName>
    </submittedName>
</protein>
<keyword evidence="2" id="KW-1185">Reference proteome</keyword>
<accession>A0A6A6HM48</accession>
<dbReference type="AlphaFoldDB" id="A0A6A6HM48"/>
<organism evidence="1 2">
    <name type="scientific">Viridothelium virens</name>
    <name type="common">Speckled blister lichen</name>
    <name type="synonym">Trypethelium virens</name>
    <dbReference type="NCBI Taxonomy" id="1048519"/>
    <lineage>
        <taxon>Eukaryota</taxon>
        <taxon>Fungi</taxon>
        <taxon>Dikarya</taxon>
        <taxon>Ascomycota</taxon>
        <taxon>Pezizomycotina</taxon>
        <taxon>Dothideomycetes</taxon>
        <taxon>Dothideomycetes incertae sedis</taxon>
        <taxon>Trypetheliales</taxon>
        <taxon>Trypetheliaceae</taxon>
        <taxon>Viridothelium</taxon>
    </lineage>
</organism>
<proteinExistence type="predicted"/>
<dbReference type="Proteomes" id="UP000800092">
    <property type="component" value="Unassembled WGS sequence"/>
</dbReference>
<dbReference type="EMBL" id="ML991773">
    <property type="protein sequence ID" value="KAF2239107.1"/>
    <property type="molecule type" value="Genomic_DNA"/>
</dbReference>